<dbReference type="NCBIfam" id="TIGR01352">
    <property type="entry name" value="tonB_Cterm"/>
    <property type="match status" value="1"/>
</dbReference>
<keyword evidence="6 10" id="KW-0812">Transmembrane</keyword>
<comment type="caution">
    <text evidence="12">The sequence shown here is derived from an EMBL/GenBank/DDBJ whole genome shotgun (WGS) entry which is preliminary data.</text>
</comment>
<comment type="similarity">
    <text evidence="2">Belongs to the TonB family.</text>
</comment>
<dbReference type="GO" id="GO:0031992">
    <property type="term" value="F:energy transducer activity"/>
    <property type="evidence" value="ECO:0007669"/>
    <property type="project" value="TreeGrafter"/>
</dbReference>
<dbReference type="FunFam" id="3.30.1150.10:FF:000002">
    <property type="entry name" value="Energy transducer TonB"/>
    <property type="match status" value="1"/>
</dbReference>
<feature type="transmembrane region" description="Helical" evidence="10">
    <location>
        <begin position="16"/>
        <end position="36"/>
    </location>
</feature>
<evidence type="ECO:0000313" key="12">
    <source>
        <dbReference type="EMBL" id="GCB37471.1"/>
    </source>
</evidence>
<evidence type="ECO:0000256" key="7">
    <source>
        <dbReference type="ARBA" id="ARBA00022927"/>
    </source>
</evidence>
<sequence length="231" mass="25756">MEAKKSKKAAIENQRGSWLMMGLVVALAFMFVSFEWTQHGVRIATTSSLNDESIFVTELVPITFPDEKKLEPPPPVVTKIVDVFEVVDDNTEIEEDISMIAEDMSFKPVEGILAPPTEVVEDVVLEDEIYVAVENMPEFPGGTAQLMKYLSSRIKYPTISQETGTSGKVIVQFVVDKDGSITSPEVVRGIDPYLDKEALRVISTMPKWKPGEQNGRKVRVKFTVPVSFTLQ</sequence>
<dbReference type="EMBL" id="BHWB01000026">
    <property type="protein sequence ID" value="GCB37471.1"/>
    <property type="molecule type" value="Genomic_DNA"/>
</dbReference>
<evidence type="ECO:0000256" key="8">
    <source>
        <dbReference type="ARBA" id="ARBA00022989"/>
    </source>
</evidence>
<evidence type="ECO:0000313" key="13">
    <source>
        <dbReference type="Proteomes" id="UP000288079"/>
    </source>
</evidence>
<keyword evidence="9 10" id="KW-0472">Membrane</keyword>
<dbReference type="PANTHER" id="PTHR33446:SF2">
    <property type="entry name" value="PROTEIN TONB"/>
    <property type="match status" value="1"/>
</dbReference>
<dbReference type="InterPro" id="IPR006260">
    <property type="entry name" value="TonB/TolA_C"/>
</dbReference>
<keyword evidence="5" id="KW-0997">Cell inner membrane</keyword>
<comment type="subcellular location">
    <subcellularLocation>
        <location evidence="1">Cell inner membrane</location>
        <topology evidence="1">Single-pass membrane protein</topology>
        <orientation evidence="1">Periplasmic side</orientation>
    </subcellularLocation>
</comment>
<dbReference type="PANTHER" id="PTHR33446">
    <property type="entry name" value="PROTEIN TONB-RELATED"/>
    <property type="match status" value="1"/>
</dbReference>
<evidence type="ECO:0000256" key="5">
    <source>
        <dbReference type="ARBA" id="ARBA00022519"/>
    </source>
</evidence>
<dbReference type="OrthoDB" id="9814002at2"/>
<dbReference type="InterPro" id="IPR037682">
    <property type="entry name" value="TonB_C"/>
</dbReference>
<dbReference type="GO" id="GO:0055085">
    <property type="term" value="P:transmembrane transport"/>
    <property type="evidence" value="ECO:0007669"/>
    <property type="project" value="InterPro"/>
</dbReference>
<organism evidence="12 13">
    <name type="scientific">Bacteroides faecalis</name>
    <dbReference type="NCBI Taxonomy" id="2447885"/>
    <lineage>
        <taxon>Bacteria</taxon>
        <taxon>Pseudomonadati</taxon>
        <taxon>Bacteroidota</taxon>
        <taxon>Bacteroidia</taxon>
        <taxon>Bacteroidales</taxon>
        <taxon>Bacteroidaceae</taxon>
        <taxon>Bacteroides</taxon>
    </lineage>
</organism>
<dbReference type="InterPro" id="IPR051045">
    <property type="entry name" value="TonB-dependent_transducer"/>
</dbReference>
<keyword evidence="7" id="KW-0653">Protein transport</keyword>
<evidence type="ECO:0000256" key="3">
    <source>
        <dbReference type="ARBA" id="ARBA00022448"/>
    </source>
</evidence>
<reference evidence="12 13" key="1">
    <citation type="submission" date="2018-10" db="EMBL/GenBank/DDBJ databases">
        <title>Draft Genome Sequence of Bacteroides sp. KCTC 15687.</title>
        <authorList>
            <person name="Yu S.Y."/>
            <person name="Kim J.S."/>
            <person name="Oh B.S."/>
            <person name="Park S.H."/>
            <person name="Kang S.W."/>
            <person name="Park J.E."/>
            <person name="Choi S.H."/>
            <person name="Han K.I."/>
            <person name="Lee K.C."/>
            <person name="Eom M.K."/>
            <person name="Suh M.K."/>
            <person name="Lee D.H."/>
            <person name="Yoon H."/>
            <person name="Kim B."/>
            <person name="Yang S.J."/>
            <person name="Lee J.S."/>
            <person name="Lee J.H."/>
        </authorList>
    </citation>
    <scope>NUCLEOTIDE SEQUENCE [LARGE SCALE GENOMIC DNA]</scope>
    <source>
        <strain evidence="12 13">KCTC 15687</strain>
    </source>
</reference>
<evidence type="ECO:0000256" key="10">
    <source>
        <dbReference type="SAM" id="Phobius"/>
    </source>
</evidence>
<evidence type="ECO:0000256" key="6">
    <source>
        <dbReference type="ARBA" id="ARBA00022692"/>
    </source>
</evidence>
<accession>A0A401M0Y4</accession>
<dbReference type="AlphaFoldDB" id="A0A401M0Y4"/>
<name>A0A401M0Y4_9BACE</name>
<evidence type="ECO:0000256" key="2">
    <source>
        <dbReference type="ARBA" id="ARBA00006555"/>
    </source>
</evidence>
<keyword evidence="13" id="KW-1185">Reference proteome</keyword>
<dbReference type="GO" id="GO:0015031">
    <property type="term" value="P:protein transport"/>
    <property type="evidence" value="ECO:0007669"/>
    <property type="project" value="UniProtKB-KW"/>
</dbReference>
<dbReference type="PROSITE" id="PS52015">
    <property type="entry name" value="TONB_CTD"/>
    <property type="match status" value="1"/>
</dbReference>
<proteinExistence type="inferred from homology"/>
<evidence type="ECO:0000256" key="4">
    <source>
        <dbReference type="ARBA" id="ARBA00022475"/>
    </source>
</evidence>
<dbReference type="Pfam" id="PF03544">
    <property type="entry name" value="TonB_C"/>
    <property type="match status" value="1"/>
</dbReference>
<evidence type="ECO:0000256" key="1">
    <source>
        <dbReference type="ARBA" id="ARBA00004383"/>
    </source>
</evidence>
<dbReference type="GO" id="GO:0098797">
    <property type="term" value="C:plasma membrane protein complex"/>
    <property type="evidence" value="ECO:0007669"/>
    <property type="project" value="TreeGrafter"/>
</dbReference>
<evidence type="ECO:0000259" key="11">
    <source>
        <dbReference type="PROSITE" id="PS52015"/>
    </source>
</evidence>
<keyword evidence="3" id="KW-0813">Transport</keyword>
<gene>
    <name evidence="12" type="ORF">KGMB02408_44160</name>
</gene>
<keyword evidence="8 10" id="KW-1133">Transmembrane helix</keyword>
<dbReference type="Gene3D" id="3.30.1150.10">
    <property type="match status" value="1"/>
</dbReference>
<keyword evidence="4" id="KW-1003">Cell membrane</keyword>
<protein>
    <submittedName>
        <fullName evidence="12">Protein TonB</fullName>
    </submittedName>
</protein>
<dbReference type="RefSeq" id="WP_125042895.1">
    <property type="nucleotide sequence ID" value="NZ_BHWB01000026.1"/>
</dbReference>
<dbReference type="Proteomes" id="UP000288079">
    <property type="component" value="Unassembled WGS sequence"/>
</dbReference>
<feature type="domain" description="TonB C-terminal" evidence="11">
    <location>
        <begin position="141"/>
        <end position="231"/>
    </location>
</feature>
<dbReference type="SUPFAM" id="SSF74653">
    <property type="entry name" value="TolA/TonB C-terminal domain"/>
    <property type="match status" value="1"/>
</dbReference>
<evidence type="ECO:0000256" key="9">
    <source>
        <dbReference type="ARBA" id="ARBA00023136"/>
    </source>
</evidence>